<dbReference type="NCBIfam" id="TIGR04206">
    <property type="entry name" value="near_ArtA"/>
    <property type="match status" value="1"/>
</dbReference>
<proteinExistence type="predicted"/>
<protein>
    <submittedName>
        <fullName evidence="3">TIGR04206 family protein</fullName>
    </submittedName>
</protein>
<keyword evidence="1" id="KW-1133">Transmembrane helix</keyword>
<dbReference type="OrthoDB" id="214467at2157"/>
<feature type="domain" description="DUF8050" evidence="2">
    <location>
        <begin position="8"/>
        <end position="156"/>
    </location>
</feature>
<evidence type="ECO:0000313" key="4">
    <source>
        <dbReference type="Proteomes" id="UP000289691"/>
    </source>
</evidence>
<evidence type="ECO:0000313" key="3">
    <source>
        <dbReference type="EMBL" id="RXK51499.1"/>
    </source>
</evidence>
<feature type="transmembrane region" description="Helical" evidence="1">
    <location>
        <begin position="107"/>
        <end position="126"/>
    </location>
</feature>
<dbReference type="EMBL" id="RDFA01000001">
    <property type="protein sequence ID" value="RXK51499.1"/>
    <property type="molecule type" value="Genomic_DNA"/>
</dbReference>
<keyword evidence="4" id="KW-1185">Reference proteome</keyword>
<evidence type="ECO:0000259" key="2">
    <source>
        <dbReference type="Pfam" id="PF26224"/>
    </source>
</evidence>
<dbReference type="InterPro" id="IPR058363">
    <property type="entry name" value="DUF8050"/>
</dbReference>
<dbReference type="AlphaFoldDB" id="A0A498KZK3"/>
<reference evidence="3 4" key="1">
    <citation type="submission" date="2019-01" db="EMBL/GenBank/DDBJ databases">
        <title>Halorientalis sp. F13-25 a new haloarchaeum isolated from hypersaline water.</title>
        <authorList>
            <person name="Ana D.-V."/>
            <person name="Cristina S.-P."/>
            <person name="Antonio V."/>
        </authorList>
    </citation>
    <scope>NUCLEOTIDE SEQUENCE [LARGE SCALE GENOMIC DNA]</scope>
    <source>
        <strain evidence="3 4">F13-25</strain>
    </source>
</reference>
<feature type="transmembrane region" description="Helical" evidence="1">
    <location>
        <begin position="79"/>
        <end position="100"/>
    </location>
</feature>
<feature type="transmembrane region" description="Helical" evidence="1">
    <location>
        <begin position="132"/>
        <end position="150"/>
    </location>
</feature>
<name>A0A498KZK3_9EURY</name>
<dbReference type="RefSeq" id="WP_129067363.1">
    <property type="nucleotide sequence ID" value="NZ_RDFA01000001.1"/>
</dbReference>
<comment type="caution">
    <text evidence="3">The sequence shown here is derived from an EMBL/GenBank/DDBJ whole genome shotgun (WGS) entry which is preliminary data.</text>
</comment>
<keyword evidence="1" id="KW-0812">Transmembrane</keyword>
<feature type="transmembrane region" description="Helical" evidence="1">
    <location>
        <begin position="23"/>
        <end position="47"/>
    </location>
</feature>
<accession>A0A498KZK3</accession>
<dbReference type="Proteomes" id="UP000289691">
    <property type="component" value="Unassembled WGS sequence"/>
</dbReference>
<sequence>MGASDTHSTDESAPETVRRYRRVLVLVAVALAPWTAVSANGFVSWFLPIGIVNLDPLELTTIFEYYLLYTRNLPPYLNAWGLSVVVFFVGLVSALVGLVWREDARVTASMFVLAGIGQLVFALGFFRRGQGYAAVPIGTLLLWGVVWRYYRRDLASIFQFPDGTE</sequence>
<keyword evidence="1" id="KW-0472">Membrane</keyword>
<gene>
    <name evidence="3" type="ORF">EAF64_02365</name>
</gene>
<dbReference type="Pfam" id="PF26224">
    <property type="entry name" value="DUF8050"/>
    <property type="match status" value="1"/>
</dbReference>
<evidence type="ECO:0000256" key="1">
    <source>
        <dbReference type="SAM" id="Phobius"/>
    </source>
</evidence>
<dbReference type="InterPro" id="IPR026436">
    <property type="entry name" value="CHP04206"/>
</dbReference>
<organism evidence="3 4">
    <name type="scientific">Halorientalis pallida</name>
    <dbReference type="NCBI Taxonomy" id="2479928"/>
    <lineage>
        <taxon>Archaea</taxon>
        <taxon>Methanobacteriati</taxon>
        <taxon>Methanobacteriota</taxon>
        <taxon>Stenosarchaea group</taxon>
        <taxon>Halobacteria</taxon>
        <taxon>Halobacteriales</taxon>
        <taxon>Haloarculaceae</taxon>
        <taxon>Halorientalis</taxon>
    </lineage>
</organism>